<evidence type="ECO:0000313" key="3">
    <source>
        <dbReference type="Proteomes" id="UP001139409"/>
    </source>
</evidence>
<dbReference type="InterPro" id="IPR013022">
    <property type="entry name" value="Xyl_isomerase-like_TIM-brl"/>
</dbReference>
<dbReference type="Proteomes" id="UP001139409">
    <property type="component" value="Unassembled WGS sequence"/>
</dbReference>
<keyword evidence="3" id="KW-1185">Reference proteome</keyword>
<evidence type="ECO:0000259" key="1">
    <source>
        <dbReference type="Pfam" id="PF01261"/>
    </source>
</evidence>
<protein>
    <submittedName>
        <fullName evidence="2">Sugar phosphate isomerase/epimerase</fullName>
    </submittedName>
</protein>
<evidence type="ECO:0000313" key="2">
    <source>
        <dbReference type="EMBL" id="MCA6078837.1"/>
    </source>
</evidence>
<gene>
    <name evidence="2" type="ORF">LDX50_28440</name>
</gene>
<comment type="caution">
    <text evidence="2">The sequence shown here is derived from an EMBL/GenBank/DDBJ whole genome shotgun (WGS) entry which is preliminary data.</text>
</comment>
<name>A0A9X1HY23_9BACT</name>
<dbReference type="InterPro" id="IPR050312">
    <property type="entry name" value="IolE/XylAMocC-like"/>
</dbReference>
<keyword evidence="2" id="KW-0413">Isomerase</keyword>
<organism evidence="2 3">
    <name type="scientific">Fulvivirga sedimenti</name>
    <dbReference type="NCBI Taxonomy" id="2879465"/>
    <lineage>
        <taxon>Bacteria</taxon>
        <taxon>Pseudomonadati</taxon>
        <taxon>Bacteroidota</taxon>
        <taxon>Cytophagia</taxon>
        <taxon>Cytophagales</taxon>
        <taxon>Fulvivirgaceae</taxon>
        <taxon>Fulvivirga</taxon>
    </lineage>
</organism>
<dbReference type="RefSeq" id="WP_225699698.1">
    <property type="nucleotide sequence ID" value="NZ_JAIXNE010000007.1"/>
</dbReference>
<proteinExistence type="predicted"/>
<dbReference type="SUPFAM" id="SSF51658">
    <property type="entry name" value="Xylose isomerase-like"/>
    <property type="match status" value="1"/>
</dbReference>
<reference evidence="2" key="1">
    <citation type="submission" date="2021-09" db="EMBL/GenBank/DDBJ databases">
        <title>Fulvivirga sp. isolated from coastal sediment.</title>
        <authorList>
            <person name="Yu H."/>
        </authorList>
    </citation>
    <scope>NUCLEOTIDE SEQUENCE</scope>
    <source>
        <strain evidence="2">1062</strain>
    </source>
</reference>
<feature type="domain" description="Xylose isomerase-like TIM barrel" evidence="1">
    <location>
        <begin position="60"/>
        <end position="291"/>
    </location>
</feature>
<dbReference type="Pfam" id="PF01261">
    <property type="entry name" value="AP_endonuc_2"/>
    <property type="match status" value="1"/>
</dbReference>
<dbReference type="GO" id="GO:0016853">
    <property type="term" value="F:isomerase activity"/>
    <property type="evidence" value="ECO:0007669"/>
    <property type="project" value="UniProtKB-KW"/>
</dbReference>
<accession>A0A9X1HY23</accession>
<dbReference type="Gene3D" id="3.20.20.150">
    <property type="entry name" value="Divalent-metal-dependent TIM barrel enzymes"/>
    <property type="match status" value="1"/>
</dbReference>
<dbReference type="InterPro" id="IPR036237">
    <property type="entry name" value="Xyl_isomerase-like_sf"/>
</dbReference>
<dbReference type="EMBL" id="JAIXNE010000007">
    <property type="protein sequence ID" value="MCA6078837.1"/>
    <property type="molecule type" value="Genomic_DNA"/>
</dbReference>
<dbReference type="PANTHER" id="PTHR12110">
    <property type="entry name" value="HYDROXYPYRUVATE ISOMERASE"/>
    <property type="match status" value="1"/>
</dbReference>
<dbReference type="PROSITE" id="PS51318">
    <property type="entry name" value="TAT"/>
    <property type="match status" value="1"/>
</dbReference>
<sequence>MMNRRNFVAGIGMGAVSAAIPSTKAISPAQEKRYQKGRSPWPICLDTATIRPASLEEKIEIAAKAGFDAIEPWDMELAEYEASGGNLKELGQRIRDLGLFAPSMIGLWGCIPDSEEKFQASLAATRNRMRMASEIGCEFVQAIPNEVGLNYDQAFVTSCYRRILEIGLGDYNINPALVFVKMFPLKTLGQATAVAIDADHPKAKIIPDVYHMYISKGGFENMRQLNGDLFAIFQYNDAPSGMNINDMTDADRVYPGDGILPLSKILQDLKATGFNRCVSLELYNPNYHKQDLLTVAKTGLEKTLVSIEKAGV</sequence>
<dbReference type="PANTHER" id="PTHR12110:SF48">
    <property type="entry name" value="BLL3656 PROTEIN"/>
    <property type="match status" value="1"/>
</dbReference>
<dbReference type="InterPro" id="IPR006311">
    <property type="entry name" value="TAT_signal"/>
</dbReference>
<dbReference type="AlphaFoldDB" id="A0A9X1HY23"/>